<gene>
    <name evidence="10" type="ORF">GCM10023330_04870</name>
</gene>
<keyword evidence="4 7" id="KW-0812">Transmembrane</keyword>
<feature type="transmembrane region" description="Helical" evidence="7">
    <location>
        <begin position="273"/>
        <end position="300"/>
    </location>
</feature>
<proteinExistence type="inferred from homology"/>
<dbReference type="Pfam" id="PF02687">
    <property type="entry name" value="FtsX"/>
    <property type="match status" value="1"/>
</dbReference>
<comment type="caution">
    <text evidence="10">The sequence shown here is derived from an EMBL/GenBank/DDBJ whole genome shotgun (WGS) entry which is preliminary data.</text>
</comment>
<dbReference type="PANTHER" id="PTHR30489:SF0">
    <property type="entry name" value="LIPOPROTEIN-RELEASING SYSTEM TRANSMEMBRANE PROTEIN LOLE"/>
    <property type="match status" value="1"/>
</dbReference>
<comment type="subcellular location">
    <subcellularLocation>
        <location evidence="1">Cell membrane</location>
        <topology evidence="1">Multi-pass membrane protein</topology>
    </subcellularLocation>
</comment>
<dbReference type="Proteomes" id="UP001501433">
    <property type="component" value="Unassembled WGS sequence"/>
</dbReference>
<feature type="transmembrane region" description="Helical" evidence="7">
    <location>
        <begin position="368"/>
        <end position="389"/>
    </location>
</feature>
<dbReference type="RefSeq" id="WP_345275341.1">
    <property type="nucleotide sequence ID" value="NZ_BAABJW010000001.1"/>
</dbReference>
<dbReference type="EMBL" id="BAABJW010000001">
    <property type="protein sequence ID" value="GAA4801905.1"/>
    <property type="molecule type" value="Genomic_DNA"/>
</dbReference>
<keyword evidence="6 7" id="KW-0472">Membrane</keyword>
<dbReference type="Pfam" id="PF12704">
    <property type="entry name" value="MacB_PCD"/>
    <property type="match status" value="1"/>
</dbReference>
<feature type="domain" description="ABC3 transporter permease C-terminal" evidence="8">
    <location>
        <begin position="277"/>
        <end position="395"/>
    </location>
</feature>
<reference evidence="11" key="1">
    <citation type="journal article" date="2019" name="Int. J. Syst. Evol. Microbiol.">
        <title>The Global Catalogue of Microorganisms (GCM) 10K type strain sequencing project: providing services to taxonomists for standard genome sequencing and annotation.</title>
        <authorList>
            <consortium name="The Broad Institute Genomics Platform"/>
            <consortium name="The Broad Institute Genome Sequencing Center for Infectious Disease"/>
            <person name="Wu L."/>
            <person name="Ma J."/>
        </authorList>
    </citation>
    <scope>NUCLEOTIDE SEQUENCE [LARGE SCALE GENOMIC DNA]</scope>
    <source>
        <strain evidence="11">JCM 18325</strain>
    </source>
</reference>
<evidence type="ECO:0000256" key="1">
    <source>
        <dbReference type="ARBA" id="ARBA00004651"/>
    </source>
</evidence>
<evidence type="ECO:0000256" key="5">
    <source>
        <dbReference type="ARBA" id="ARBA00022989"/>
    </source>
</evidence>
<sequence length="401" mass="44503">MNVSLYIAKRYLRSKSSNNAINFITNIALIGVALGAASLFIVLSGFAGLKDFTLQFSSVVDPDLKAETSKGKSFFLTEDDIFKLDALDDIAYYSKIVEERVIISSEDKNTLATIKGVDEHYEDVVNTDTILEYGHWIEQKSNQIVVGWGISNSLSLGILDFTKPIKIYVPKPGKGQITSTKNAFNSVNAISVGVFYINETLNDEYVYAPIDLAKNLLNYKPNQVSSLEFKLKEGVDEESAKANIKAILGDKIILKNRAQLNDALYKMLNTENLAVYLIFTLVLIIAFFNVIGSLIMMILDKKKSLNTLFNIGSTVKDIRKIFFLQGSLMSVVGGIVGLILAFIIIFLQKSFDLVMITPTLAYPVTIKIENFFIVFFTISVLGIIASKIASIRITKSMVQTQ</sequence>
<feature type="transmembrane region" description="Helical" evidence="7">
    <location>
        <begin position="21"/>
        <end position="49"/>
    </location>
</feature>
<dbReference type="InterPro" id="IPR051447">
    <property type="entry name" value="Lipoprotein-release_system"/>
</dbReference>
<keyword evidence="11" id="KW-1185">Reference proteome</keyword>
<evidence type="ECO:0000256" key="7">
    <source>
        <dbReference type="SAM" id="Phobius"/>
    </source>
</evidence>
<evidence type="ECO:0000256" key="2">
    <source>
        <dbReference type="ARBA" id="ARBA00005236"/>
    </source>
</evidence>
<protein>
    <submittedName>
        <fullName evidence="10">ABC transporter permease</fullName>
    </submittedName>
</protein>
<name>A0ABP9C0A3_9FLAO</name>
<feature type="domain" description="MacB-like periplasmic core" evidence="9">
    <location>
        <begin position="27"/>
        <end position="246"/>
    </location>
</feature>
<accession>A0ABP9C0A3</accession>
<comment type="similarity">
    <text evidence="2">Belongs to the ABC-4 integral membrane protein family. LolC/E subfamily.</text>
</comment>
<feature type="transmembrane region" description="Helical" evidence="7">
    <location>
        <begin position="321"/>
        <end position="348"/>
    </location>
</feature>
<evidence type="ECO:0000259" key="8">
    <source>
        <dbReference type="Pfam" id="PF02687"/>
    </source>
</evidence>
<evidence type="ECO:0000256" key="4">
    <source>
        <dbReference type="ARBA" id="ARBA00022692"/>
    </source>
</evidence>
<evidence type="ECO:0000313" key="11">
    <source>
        <dbReference type="Proteomes" id="UP001501433"/>
    </source>
</evidence>
<organism evidence="10 11">
    <name type="scientific">Litoribaculum gwangyangense</name>
    <dbReference type="NCBI Taxonomy" id="1130722"/>
    <lineage>
        <taxon>Bacteria</taxon>
        <taxon>Pseudomonadati</taxon>
        <taxon>Bacteroidota</taxon>
        <taxon>Flavobacteriia</taxon>
        <taxon>Flavobacteriales</taxon>
        <taxon>Flavobacteriaceae</taxon>
        <taxon>Litoribaculum</taxon>
    </lineage>
</organism>
<evidence type="ECO:0000313" key="10">
    <source>
        <dbReference type="EMBL" id="GAA4801905.1"/>
    </source>
</evidence>
<dbReference type="InterPro" id="IPR003838">
    <property type="entry name" value="ABC3_permease_C"/>
</dbReference>
<evidence type="ECO:0000259" key="9">
    <source>
        <dbReference type="Pfam" id="PF12704"/>
    </source>
</evidence>
<dbReference type="PANTHER" id="PTHR30489">
    <property type="entry name" value="LIPOPROTEIN-RELEASING SYSTEM TRANSMEMBRANE PROTEIN LOLE"/>
    <property type="match status" value="1"/>
</dbReference>
<dbReference type="InterPro" id="IPR025857">
    <property type="entry name" value="MacB_PCD"/>
</dbReference>
<evidence type="ECO:0000256" key="6">
    <source>
        <dbReference type="ARBA" id="ARBA00023136"/>
    </source>
</evidence>
<keyword evidence="5 7" id="KW-1133">Transmembrane helix</keyword>
<keyword evidence="3" id="KW-1003">Cell membrane</keyword>
<evidence type="ECO:0000256" key="3">
    <source>
        <dbReference type="ARBA" id="ARBA00022475"/>
    </source>
</evidence>